<dbReference type="InterPro" id="IPR013783">
    <property type="entry name" value="Ig-like_fold"/>
</dbReference>
<dbReference type="CDD" id="cd00063">
    <property type="entry name" value="FN3"/>
    <property type="match status" value="1"/>
</dbReference>
<proteinExistence type="inferred from homology"/>
<dbReference type="Pfam" id="PF00041">
    <property type="entry name" value="fn3"/>
    <property type="match status" value="1"/>
</dbReference>
<dbReference type="SUPFAM" id="SSF48726">
    <property type="entry name" value="Immunoglobulin"/>
    <property type="match status" value="8"/>
</dbReference>
<evidence type="ECO:0000259" key="16">
    <source>
        <dbReference type="PROSITE" id="PS50835"/>
    </source>
</evidence>
<dbReference type="SMART" id="SM00060">
    <property type="entry name" value="FN3"/>
    <property type="match status" value="1"/>
</dbReference>
<feature type="compositionally biased region" description="Acidic residues" evidence="14">
    <location>
        <begin position="1242"/>
        <end position="1261"/>
    </location>
</feature>
<evidence type="ECO:0000313" key="18">
    <source>
        <dbReference type="Ensembl" id="ENSLCAP00010040985.1"/>
    </source>
</evidence>
<dbReference type="EC" id="2.7.11.18" evidence="4"/>
<evidence type="ECO:0000259" key="15">
    <source>
        <dbReference type="PROSITE" id="PS50011"/>
    </source>
</evidence>
<dbReference type="SMART" id="SM00408">
    <property type="entry name" value="IGc2"/>
    <property type="match status" value="7"/>
</dbReference>
<keyword evidence="10" id="KW-0112">Calmodulin-binding</keyword>
<feature type="region of interest" description="Disordered" evidence="14">
    <location>
        <begin position="857"/>
        <end position="907"/>
    </location>
</feature>
<feature type="domain" description="Ig-like" evidence="16">
    <location>
        <begin position="331"/>
        <end position="369"/>
    </location>
</feature>
<dbReference type="Gene3D" id="1.10.510.10">
    <property type="entry name" value="Transferase(Phosphotransferase) domain 1"/>
    <property type="match status" value="1"/>
</dbReference>
<reference evidence="19" key="1">
    <citation type="submission" date="2015-09" db="EMBL/GenBank/DDBJ databases">
        <authorList>
            <person name="Sai Rama Sridatta P."/>
        </authorList>
    </citation>
    <scope>NUCLEOTIDE SEQUENCE [LARGE SCALE GENOMIC DNA]</scope>
</reference>
<dbReference type="InterPro" id="IPR003961">
    <property type="entry name" value="FN3_dom"/>
</dbReference>
<dbReference type="InterPro" id="IPR003599">
    <property type="entry name" value="Ig_sub"/>
</dbReference>
<comment type="similarity">
    <text evidence="3">Belongs to the protein kinase superfamily. CAMK Ser/Thr protein kinase family.</text>
</comment>
<dbReference type="GO" id="GO:0003007">
    <property type="term" value="P:heart morphogenesis"/>
    <property type="evidence" value="ECO:0007669"/>
    <property type="project" value="UniProtKB-ARBA"/>
</dbReference>
<evidence type="ECO:0000256" key="9">
    <source>
        <dbReference type="ARBA" id="ARBA00022840"/>
    </source>
</evidence>
<evidence type="ECO:0000256" key="4">
    <source>
        <dbReference type="ARBA" id="ARBA00012430"/>
    </source>
</evidence>
<dbReference type="InterPro" id="IPR017441">
    <property type="entry name" value="Protein_kinase_ATP_BS"/>
</dbReference>
<evidence type="ECO:0000256" key="14">
    <source>
        <dbReference type="SAM" id="MobiDB-lite"/>
    </source>
</evidence>
<evidence type="ECO:0000256" key="3">
    <source>
        <dbReference type="ARBA" id="ARBA00006692"/>
    </source>
</evidence>
<feature type="domain" description="Ig-like" evidence="16">
    <location>
        <begin position="31"/>
        <end position="116"/>
    </location>
</feature>
<reference evidence="18" key="3">
    <citation type="submission" date="2025-09" db="UniProtKB">
        <authorList>
            <consortium name="Ensembl"/>
        </authorList>
    </citation>
    <scope>IDENTIFICATION</scope>
</reference>
<evidence type="ECO:0000256" key="13">
    <source>
        <dbReference type="PROSITE-ProRule" id="PRU10141"/>
    </source>
</evidence>
<feature type="domain" description="Protein kinase" evidence="15">
    <location>
        <begin position="1279"/>
        <end position="1545"/>
    </location>
</feature>
<dbReference type="GO" id="GO:0005524">
    <property type="term" value="F:ATP binding"/>
    <property type="evidence" value="ECO:0007669"/>
    <property type="project" value="UniProtKB-UniRule"/>
</dbReference>
<feature type="region of interest" description="Disordered" evidence="14">
    <location>
        <begin position="1"/>
        <end position="38"/>
    </location>
</feature>
<dbReference type="InterPro" id="IPR036179">
    <property type="entry name" value="Ig-like_dom_sf"/>
</dbReference>
<dbReference type="FunFam" id="2.60.40.10:FF:000147">
    <property type="entry name" value="Myosin light chain kinase"/>
    <property type="match status" value="1"/>
</dbReference>
<feature type="binding site" evidence="13">
    <location>
        <position position="1308"/>
    </location>
    <ligand>
        <name>ATP</name>
        <dbReference type="ChEBI" id="CHEBI:30616"/>
    </ligand>
</feature>
<evidence type="ECO:0000256" key="2">
    <source>
        <dbReference type="ARBA" id="ARBA00004496"/>
    </source>
</evidence>
<evidence type="ECO:0000256" key="6">
    <source>
        <dbReference type="ARBA" id="ARBA00022490"/>
    </source>
</evidence>
<dbReference type="GO" id="GO:0004672">
    <property type="term" value="F:protein kinase activity"/>
    <property type="evidence" value="ECO:0007669"/>
    <property type="project" value="InterPro"/>
</dbReference>
<dbReference type="PROSITE" id="PS50835">
    <property type="entry name" value="IG_LIKE"/>
    <property type="match status" value="8"/>
</dbReference>
<dbReference type="InterPro" id="IPR036116">
    <property type="entry name" value="FN3_sf"/>
</dbReference>
<feature type="region of interest" description="Disordered" evidence="14">
    <location>
        <begin position="1242"/>
        <end position="1263"/>
    </location>
</feature>
<dbReference type="GeneTree" id="ENSGT00940000157879"/>
<feature type="domain" description="Ig-like" evidence="16">
    <location>
        <begin position="530"/>
        <end position="618"/>
    </location>
</feature>
<feature type="domain" description="Ig-like" evidence="16">
    <location>
        <begin position="930"/>
        <end position="1022"/>
    </location>
</feature>
<dbReference type="FunFam" id="2.60.40.10:FF:000107">
    <property type="entry name" value="Myosin, light chain kinase a"/>
    <property type="match status" value="2"/>
</dbReference>
<feature type="region of interest" description="Disordered" evidence="14">
    <location>
        <begin position="796"/>
        <end position="819"/>
    </location>
</feature>
<feature type="domain" description="Ig-like" evidence="16">
    <location>
        <begin position="1052"/>
        <end position="1141"/>
    </location>
</feature>
<feature type="domain" description="Ig-like" evidence="16">
    <location>
        <begin position="158"/>
        <end position="246"/>
    </location>
</feature>
<keyword evidence="6" id="KW-0963">Cytoplasm</keyword>
<dbReference type="InterPro" id="IPR007110">
    <property type="entry name" value="Ig-like_dom"/>
</dbReference>
<dbReference type="STRING" id="8187.ENSLCAP00010040985"/>
<feature type="domain" description="Ig-like" evidence="16">
    <location>
        <begin position="417"/>
        <end position="503"/>
    </location>
</feature>
<feature type="domain" description="Fibronectin type-III" evidence="17">
    <location>
        <begin position="1148"/>
        <end position="1242"/>
    </location>
</feature>
<dbReference type="FunFam" id="3.30.200.20:FF:000198">
    <property type="entry name" value="Myosin light chain kinase, smooth muscle"/>
    <property type="match status" value="1"/>
</dbReference>
<dbReference type="PRINTS" id="PR00014">
    <property type="entry name" value="FNTYPEIII"/>
</dbReference>
<keyword evidence="7" id="KW-0677">Repeat</keyword>
<dbReference type="PROSITE" id="PS50853">
    <property type="entry name" value="FN3"/>
    <property type="match status" value="1"/>
</dbReference>
<dbReference type="InParanoid" id="A0A4W6EP74"/>
<dbReference type="PANTHER" id="PTHR47633:SF1">
    <property type="entry name" value="MYOSIN LIGHT CHAIN KINASE, SMOOTH MUSCLE"/>
    <property type="match status" value="1"/>
</dbReference>
<dbReference type="GO" id="GO:0055013">
    <property type="term" value="P:cardiac muscle cell development"/>
    <property type="evidence" value="ECO:0007669"/>
    <property type="project" value="UniProtKB-ARBA"/>
</dbReference>
<dbReference type="InterPro" id="IPR011009">
    <property type="entry name" value="Kinase-like_dom_sf"/>
</dbReference>
<evidence type="ECO:0000256" key="1">
    <source>
        <dbReference type="ARBA" id="ARBA00001913"/>
    </source>
</evidence>
<dbReference type="Proteomes" id="UP000314980">
    <property type="component" value="Unassembled WGS sequence"/>
</dbReference>
<dbReference type="SUPFAM" id="SSF49265">
    <property type="entry name" value="Fibronectin type III"/>
    <property type="match status" value="1"/>
</dbReference>
<keyword evidence="8 13" id="KW-0547">Nucleotide-binding</keyword>
<dbReference type="Gene3D" id="3.30.200.20">
    <property type="entry name" value="Phosphorylase Kinase, domain 1"/>
    <property type="match status" value="1"/>
</dbReference>
<dbReference type="PANTHER" id="PTHR47633">
    <property type="entry name" value="IMMUNOGLOBULIN"/>
    <property type="match status" value="1"/>
</dbReference>
<feature type="domain" description="Ig-like" evidence="16">
    <location>
        <begin position="628"/>
        <end position="720"/>
    </location>
</feature>
<name>A0A4W6EP74_LATCA</name>
<dbReference type="SMART" id="SM00409">
    <property type="entry name" value="IG"/>
    <property type="match status" value="7"/>
</dbReference>
<accession>A0A4W6EP74</accession>
<dbReference type="FunFam" id="2.60.40.10:FF:001127">
    <property type="entry name" value="Myosin, light chain kinase a"/>
    <property type="match status" value="1"/>
</dbReference>
<dbReference type="FunFam" id="2.60.40.10:FF:000145">
    <property type="entry name" value="Myosin light chain kinase, smooth muscle"/>
    <property type="match status" value="1"/>
</dbReference>
<dbReference type="PROSITE" id="PS00107">
    <property type="entry name" value="PROTEIN_KINASE_ATP"/>
    <property type="match status" value="1"/>
</dbReference>
<comment type="cofactor">
    <cofactor evidence="1">
        <name>Ca(2+)</name>
        <dbReference type="ChEBI" id="CHEBI:29108"/>
    </cofactor>
</comment>
<dbReference type="InterPro" id="IPR008271">
    <property type="entry name" value="Ser/Thr_kinase_AS"/>
</dbReference>
<evidence type="ECO:0000259" key="17">
    <source>
        <dbReference type="PROSITE" id="PS50853"/>
    </source>
</evidence>
<dbReference type="PROSITE" id="PS00108">
    <property type="entry name" value="PROTEIN_KINASE_ST"/>
    <property type="match status" value="1"/>
</dbReference>
<evidence type="ECO:0000256" key="5">
    <source>
        <dbReference type="ARBA" id="ARBA00021842"/>
    </source>
</evidence>
<dbReference type="GO" id="GO:0005737">
    <property type="term" value="C:cytoplasm"/>
    <property type="evidence" value="ECO:0007669"/>
    <property type="project" value="UniProtKB-SubCell"/>
</dbReference>
<dbReference type="Ensembl" id="ENSLCAT00010041990.1">
    <property type="protein sequence ID" value="ENSLCAP00010040985.1"/>
    <property type="gene ID" value="ENSLCAG00010019209.1"/>
</dbReference>
<reference evidence="18" key="2">
    <citation type="submission" date="2025-08" db="UniProtKB">
        <authorList>
            <consortium name="Ensembl"/>
        </authorList>
    </citation>
    <scope>IDENTIFICATION</scope>
</reference>
<feature type="region of interest" description="Disordered" evidence="14">
    <location>
        <begin position="719"/>
        <end position="759"/>
    </location>
</feature>
<sequence length="1545" mass="169465">MSDVRLASASSPVSKVTGLSPGCSSHGSEPPAFVLPPRNARVTLGGDARLEGKVRGHPEPQVTWYREGRAVIGGERRVVEQGGRGTFSLVVGGVTEDDLGRYTCQATNQAGSRQVTVEILLEEDSGKKYGLRSSVKTGCRPAVPAVENRPSIWGESPPKFITKPSRVFAKLGQSGKFSAKTTGRPQPRVTWYKGGTEVQSCGRVSMYERSGLHFLEIKEVCMDDGGSYTCSVTNAAGTATATAELHIQGELTDQRSGSSSIALSESCLIINDRGVNVSPAVSPPQVLLMTPPGEFFPSWKYTSFVPDNANVSELFSYVLCFRAVRRSVSGPNLRFEAVPLDQEATEGGQVTFTCQVSSVAVAMVTWLKDDRPVRMGPGLQQRKDGTHLSICLSVPSLSNHPSICLLPLSPSGVSRPPAFVSRLQDCSVTEGQVFSLQVSVEGKPAPTVRWLINGRPHPAGAQASFVGGVATLTVQNATPRDEGVYVCVAENNHGRAESSAHIQVKGQRSFSFFISSCVHVMEVRGAFEAPRFISRLSDLKVMDGSRVAMTVELSGHPPPEVVWLHDGQEVTESEDFHLLREENRCTLLIQEVFPEDTGTYSCQAWNQYGEDHTQARLTVEEPQDGVQPWFITKPKPVSAVVGQHVLLSCAIAGDPFPQYTWTRADLSRPLTSGGDYELLQKEDVISLLIRRVKKHHAGDYLISLRNTVGECVSVASLSVTDGRQTGQEEEEDEEQRTTGETSSPELQEEGDQDSPAAPRGLLKHCVETRERGEEELRQREAQQLDFRSLLGRRAFQSKNNQGEEPREAGLATAAEHHHHHQMDFKANLKGVKPKAEEDRKVNSPQQVDFRAVLGKKGAAATAGSNGNKVTETPGKNAAADFRSVLANKKKPSSPEKNGETGKTVVNNCVDGGINEKKSGGGGGGGGGKAPEFVEKLSDVTVVDGQRLRLQCRLTATSEPAGSVNITWTLDGKVIKPSKFIVLANEGGLCSLTIDKALPEDEGLYKCRAETSAGKAECSCTVLVDGENFTSSSCEARIKKPTPKTPPKQALPPQILQFPEDMKILAGEKVEILCKFSGAPPINCTWLKFRKPIQEGLTDISIESSDSSSKLTISSGQQEHCGCYTIELRNSYGLRQAALNLTIVDKPDPPAKVPAASDIRRSSLTLSWYGPTYDGGSAVQSYNLEIWDSVEKQWKHLVSCNSTSYNVQNLLPERQYKFRVRAENIYGVGEPSAESEPVTVGLVDDDENQEEAEAEEDDEEKEPDYRDVTIRTDTKVKELYDVEERLGTGKFGQVFKLVEKATKKVWAGKFIKAYSAKEKENVRQEIGIMNSLHHPKLVQCIDAFEGKSDIVMVLEMISGGELFERIIDEDFELTEREVIKYMLQIIDGVSFIHKQGIVHLDLKPENIMCVNKTGSKIKLIDFGLARRLENAGTLKVLFGTPEFVAPEVINYEAISYPTDMWSIGVICYILLSGLSPFMGDNDNETLSNVTSASWDFEDEAFDEISDNKDMKYTTVQTQNTNTYFRKRNLVACNLKRFEDQNFLCMF</sequence>
<dbReference type="Gene3D" id="2.60.40.10">
    <property type="entry name" value="Immunoglobulins"/>
    <property type="match status" value="9"/>
</dbReference>
<dbReference type="InterPro" id="IPR003598">
    <property type="entry name" value="Ig_sub2"/>
</dbReference>
<dbReference type="Pfam" id="PF07679">
    <property type="entry name" value="I-set"/>
    <property type="match status" value="7"/>
</dbReference>
<dbReference type="Pfam" id="PF00069">
    <property type="entry name" value="Pkinase"/>
    <property type="match status" value="1"/>
</dbReference>
<evidence type="ECO:0000256" key="11">
    <source>
        <dbReference type="ARBA" id="ARBA00023319"/>
    </source>
</evidence>
<gene>
    <name evidence="18" type="primary">MYLK</name>
</gene>
<dbReference type="InterPro" id="IPR000719">
    <property type="entry name" value="Prot_kinase_dom"/>
</dbReference>
<evidence type="ECO:0000256" key="7">
    <source>
        <dbReference type="ARBA" id="ARBA00022737"/>
    </source>
</evidence>
<keyword evidence="11" id="KW-0393">Immunoglobulin domain</keyword>
<dbReference type="InterPro" id="IPR013098">
    <property type="entry name" value="Ig_I-set"/>
</dbReference>
<evidence type="ECO:0000256" key="12">
    <source>
        <dbReference type="ARBA" id="ARBA00030959"/>
    </source>
</evidence>
<keyword evidence="19" id="KW-1185">Reference proteome</keyword>
<protein>
    <recommendedName>
        <fullName evidence="5">Myosin light chain kinase, smooth muscle</fullName>
        <ecNumber evidence="4">2.7.11.18</ecNumber>
    </recommendedName>
    <alternativeName>
        <fullName evidence="12">Telokin</fullName>
    </alternativeName>
</protein>
<organism evidence="18 19">
    <name type="scientific">Lates calcarifer</name>
    <name type="common">Barramundi</name>
    <name type="synonym">Holocentrus calcarifer</name>
    <dbReference type="NCBI Taxonomy" id="8187"/>
    <lineage>
        <taxon>Eukaryota</taxon>
        <taxon>Metazoa</taxon>
        <taxon>Chordata</taxon>
        <taxon>Craniata</taxon>
        <taxon>Vertebrata</taxon>
        <taxon>Euteleostomi</taxon>
        <taxon>Actinopterygii</taxon>
        <taxon>Neopterygii</taxon>
        <taxon>Teleostei</taxon>
        <taxon>Neoteleostei</taxon>
        <taxon>Acanthomorphata</taxon>
        <taxon>Carangaria</taxon>
        <taxon>Carangaria incertae sedis</taxon>
        <taxon>Centropomidae</taxon>
        <taxon>Lates</taxon>
    </lineage>
</organism>
<evidence type="ECO:0000313" key="19">
    <source>
        <dbReference type="Proteomes" id="UP000314980"/>
    </source>
</evidence>
<keyword evidence="9 13" id="KW-0067">ATP-binding</keyword>
<dbReference type="SUPFAM" id="SSF56112">
    <property type="entry name" value="Protein kinase-like (PK-like)"/>
    <property type="match status" value="1"/>
</dbReference>
<evidence type="ECO:0000256" key="10">
    <source>
        <dbReference type="ARBA" id="ARBA00022860"/>
    </source>
</evidence>
<dbReference type="PROSITE" id="PS50011">
    <property type="entry name" value="PROTEIN_KINASE_DOM"/>
    <property type="match status" value="1"/>
</dbReference>
<comment type="subcellular location">
    <subcellularLocation>
        <location evidence="2">Cytoplasm</location>
    </subcellularLocation>
</comment>
<evidence type="ECO:0000256" key="8">
    <source>
        <dbReference type="ARBA" id="ARBA00022741"/>
    </source>
</evidence>
<dbReference type="SMART" id="SM00220">
    <property type="entry name" value="S_TKc"/>
    <property type="match status" value="1"/>
</dbReference>
<dbReference type="FunFam" id="2.60.40.10:FF:000080">
    <property type="entry name" value="Myosin light chain kinase, smooth muscle"/>
    <property type="match status" value="3"/>
</dbReference>